<comment type="caution">
    <text evidence="1">The sequence shown here is derived from an EMBL/GenBank/DDBJ whole genome shotgun (WGS) entry which is preliminary data.</text>
</comment>
<gene>
    <name evidence="1" type="ORF">K8V15_02995</name>
</gene>
<dbReference type="Proteomes" id="UP000712713">
    <property type="component" value="Unassembled WGS sequence"/>
</dbReference>
<evidence type="ECO:0000313" key="1">
    <source>
        <dbReference type="EMBL" id="HJE50938.1"/>
    </source>
</evidence>
<sequence length="66" mass="6884">MPHWSRISTYDKPDAAITVDATPGDGSITVAYDVTVTDRSPWRMDDGSVLPGGGAVGSTTVYIAAL</sequence>
<protein>
    <submittedName>
        <fullName evidence="1">Uncharacterized protein</fullName>
    </submittedName>
</protein>
<dbReference type="AlphaFoldDB" id="A0A921ELZ0"/>
<reference evidence="1" key="2">
    <citation type="submission" date="2021-09" db="EMBL/GenBank/DDBJ databases">
        <authorList>
            <person name="Gilroy R."/>
        </authorList>
    </citation>
    <scope>NUCLEOTIDE SEQUENCE</scope>
    <source>
        <strain evidence="1">ChiGjej3B3-7470</strain>
    </source>
</reference>
<organism evidence="1 2">
    <name type="scientific">Tessaracoccus flavescens</name>
    <dbReference type="NCBI Taxonomy" id="399497"/>
    <lineage>
        <taxon>Bacteria</taxon>
        <taxon>Bacillati</taxon>
        <taxon>Actinomycetota</taxon>
        <taxon>Actinomycetes</taxon>
        <taxon>Propionibacteriales</taxon>
        <taxon>Propionibacteriaceae</taxon>
        <taxon>Tessaracoccus</taxon>
    </lineage>
</organism>
<reference evidence="1" key="1">
    <citation type="journal article" date="2021" name="PeerJ">
        <title>Extensive microbial diversity within the chicken gut microbiome revealed by metagenomics and culture.</title>
        <authorList>
            <person name="Gilroy R."/>
            <person name="Ravi A."/>
            <person name="Getino M."/>
            <person name="Pursley I."/>
            <person name="Horton D.L."/>
            <person name="Alikhan N.F."/>
            <person name="Baker D."/>
            <person name="Gharbi K."/>
            <person name="Hall N."/>
            <person name="Watson M."/>
            <person name="Adriaenssens E.M."/>
            <person name="Foster-Nyarko E."/>
            <person name="Jarju S."/>
            <person name="Secka A."/>
            <person name="Antonio M."/>
            <person name="Oren A."/>
            <person name="Chaudhuri R.R."/>
            <person name="La Ragione R."/>
            <person name="Hildebrand F."/>
            <person name="Pallen M.J."/>
        </authorList>
    </citation>
    <scope>NUCLEOTIDE SEQUENCE</scope>
    <source>
        <strain evidence="1">ChiGjej3B3-7470</strain>
    </source>
</reference>
<dbReference type="EMBL" id="DYZF01000070">
    <property type="protein sequence ID" value="HJE50938.1"/>
    <property type="molecule type" value="Genomic_DNA"/>
</dbReference>
<accession>A0A921ELZ0</accession>
<evidence type="ECO:0000313" key="2">
    <source>
        <dbReference type="Proteomes" id="UP000712713"/>
    </source>
</evidence>
<name>A0A921ELZ0_9ACTN</name>
<proteinExistence type="predicted"/>